<dbReference type="EMBL" id="SLUB01000040">
    <property type="protein sequence ID" value="THE10762.1"/>
    <property type="molecule type" value="Genomic_DNA"/>
</dbReference>
<protein>
    <submittedName>
        <fullName evidence="1">Uncharacterized protein</fullName>
    </submittedName>
</protein>
<dbReference type="RefSeq" id="WP_136380877.1">
    <property type="nucleotide sequence ID" value="NZ_SLUB01000040.1"/>
</dbReference>
<gene>
    <name evidence="1" type="ORF">E1I69_17610</name>
</gene>
<accession>A0A4S3PPV7</accession>
<evidence type="ECO:0000313" key="2">
    <source>
        <dbReference type="Proteomes" id="UP000306477"/>
    </source>
</evidence>
<name>A0A4S3PPV7_9BACI</name>
<dbReference type="Proteomes" id="UP000306477">
    <property type="component" value="Unassembled WGS sequence"/>
</dbReference>
<proteinExistence type="predicted"/>
<keyword evidence="2" id="KW-1185">Reference proteome</keyword>
<sequence length="93" mass="11039">MKKGKKRYILVVLFILFLILSFVKNPTQQDYIEYTSFSEEQADSFNENVEFEIERINFYILSTYAPKEKVLDHYGNVHLPIYGTLFSSFKRAI</sequence>
<comment type="caution">
    <text evidence="1">The sequence shown here is derived from an EMBL/GenBank/DDBJ whole genome shotgun (WGS) entry which is preliminary data.</text>
</comment>
<reference evidence="1 2" key="1">
    <citation type="journal article" date="2019" name="Indoor Air">
        <title>Impacts of indoor surface finishes on bacterial viability.</title>
        <authorList>
            <person name="Hu J."/>
            <person name="Maamar S.B."/>
            <person name="Glawe A.J."/>
            <person name="Gottel N."/>
            <person name="Gilbert J.A."/>
            <person name="Hartmann E.M."/>
        </authorList>
    </citation>
    <scope>NUCLEOTIDE SEQUENCE [LARGE SCALE GENOMIC DNA]</scope>
    <source>
        <strain evidence="1 2">AF060A6</strain>
    </source>
</reference>
<dbReference type="AlphaFoldDB" id="A0A4S3PPV7"/>
<organism evidence="1 2">
    <name type="scientific">Bacillus timonensis</name>
    <dbReference type="NCBI Taxonomy" id="1033734"/>
    <lineage>
        <taxon>Bacteria</taxon>
        <taxon>Bacillati</taxon>
        <taxon>Bacillota</taxon>
        <taxon>Bacilli</taxon>
        <taxon>Bacillales</taxon>
        <taxon>Bacillaceae</taxon>
        <taxon>Bacillus</taxon>
    </lineage>
</organism>
<dbReference type="OrthoDB" id="2909871at2"/>
<evidence type="ECO:0000313" key="1">
    <source>
        <dbReference type="EMBL" id="THE10762.1"/>
    </source>
</evidence>